<gene>
    <name evidence="6" type="ORF">CCAM_LOCUS18496</name>
</gene>
<name>A0A484LJY9_9ASTE</name>
<dbReference type="OrthoDB" id="426718at2759"/>
<comment type="similarity">
    <text evidence="1">Belongs to the AB hydrolase superfamily. Lipase family.</text>
</comment>
<keyword evidence="3" id="KW-0442">Lipid degradation</keyword>
<dbReference type="PANTHER" id="PTHR31403:SF11">
    <property type="entry name" value="OS12G0614500 PROTEIN"/>
    <property type="match status" value="1"/>
</dbReference>
<evidence type="ECO:0000256" key="3">
    <source>
        <dbReference type="ARBA" id="ARBA00022963"/>
    </source>
</evidence>
<accession>A0A484LJY9</accession>
<keyword evidence="4" id="KW-0443">Lipid metabolism</keyword>
<dbReference type="EMBL" id="OOIL02001568">
    <property type="protein sequence ID" value="VFQ76720.1"/>
    <property type="molecule type" value="Genomic_DNA"/>
</dbReference>
<dbReference type="GO" id="GO:0004620">
    <property type="term" value="F:phospholipase activity"/>
    <property type="evidence" value="ECO:0007669"/>
    <property type="project" value="TreeGrafter"/>
</dbReference>
<evidence type="ECO:0000256" key="5">
    <source>
        <dbReference type="SAM" id="MobiDB-lite"/>
    </source>
</evidence>
<dbReference type="GO" id="GO:0016042">
    <property type="term" value="P:lipid catabolic process"/>
    <property type="evidence" value="ECO:0007669"/>
    <property type="project" value="UniProtKB-KW"/>
</dbReference>
<dbReference type="PANTHER" id="PTHR31403">
    <property type="entry name" value="PHOSPHOLIPASE A1-IBETA2, CHLOROPLASTIC"/>
    <property type="match status" value="1"/>
</dbReference>
<sequence>MTKGIYSIALRKREGGLTNDKERRVSIRVIYHLSLFFPHGSSSSPVIPPSISPWRPRVPKLNKQSQRNPQRLVNRWSKDSNWIGFVAVSDDEETRRIGLRDIAVAWRGDGDADGVVREHAEQIAADRARRCPSGAGIPQHLHLEVPVVAVQQIQCVGAGDAGAPGLGGCIQREGRGSQPDNHRAQLGRRAGGAQRLRSGGHLPRPSDHRHILRLPQSRQHTVPGQALPGTVYHQNTRC</sequence>
<feature type="compositionally biased region" description="Low complexity" evidence="5">
    <location>
        <begin position="187"/>
        <end position="200"/>
    </location>
</feature>
<protein>
    <submittedName>
        <fullName evidence="6">Uncharacterized protein</fullName>
    </submittedName>
</protein>
<evidence type="ECO:0000256" key="4">
    <source>
        <dbReference type="ARBA" id="ARBA00023098"/>
    </source>
</evidence>
<dbReference type="Proteomes" id="UP000595140">
    <property type="component" value="Unassembled WGS sequence"/>
</dbReference>
<evidence type="ECO:0000313" key="6">
    <source>
        <dbReference type="EMBL" id="VFQ76720.1"/>
    </source>
</evidence>
<dbReference type="Gene3D" id="3.40.50.1820">
    <property type="entry name" value="alpha/beta hydrolase"/>
    <property type="match status" value="1"/>
</dbReference>
<evidence type="ECO:0000256" key="1">
    <source>
        <dbReference type="ARBA" id="ARBA00010701"/>
    </source>
</evidence>
<feature type="compositionally biased region" description="Basic and acidic residues" evidence="5">
    <location>
        <begin position="172"/>
        <end position="183"/>
    </location>
</feature>
<proteinExistence type="inferred from homology"/>
<keyword evidence="2" id="KW-0378">Hydrolase</keyword>
<keyword evidence="7" id="KW-1185">Reference proteome</keyword>
<evidence type="ECO:0000256" key="2">
    <source>
        <dbReference type="ARBA" id="ARBA00022801"/>
    </source>
</evidence>
<dbReference type="InterPro" id="IPR029058">
    <property type="entry name" value="AB_hydrolase_fold"/>
</dbReference>
<organism evidence="6 7">
    <name type="scientific">Cuscuta campestris</name>
    <dbReference type="NCBI Taxonomy" id="132261"/>
    <lineage>
        <taxon>Eukaryota</taxon>
        <taxon>Viridiplantae</taxon>
        <taxon>Streptophyta</taxon>
        <taxon>Embryophyta</taxon>
        <taxon>Tracheophyta</taxon>
        <taxon>Spermatophyta</taxon>
        <taxon>Magnoliopsida</taxon>
        <taxon>eudicotyledons</taxon>
        <taxon>Gunneridae</taxon>
        <taxon>Pentapetalae</taxon>
        <taxon>asterids</taxon>
        <taxon>lamiids</taxon>
        <taxon>Solanales</taxon>
        <taxon>Convolvulaceae</taxon>
        <taxon>Cuscuteae</taxon>
        <taxon>Cuscuta</taxon>
        <taxon>Cuscuta subgen. Grammica</taxon>
        <taxon>Cuscuta sect. Cleistogrammica</taxon>
    </lineage>
</organism>
<feature type="region of interest" description="Disordered" evidence="5">
    <location>
        <begin position="169"/>
        <end position="208"/>
    </location>
</feature>
<reference evidence="6 7" key="1">
    <citation type="submission" date="2018-04" db="EMBL/GenBank/DDBJ databases">
        <authorList>
            <person name="Vogel A."/>
        </authorList>
    </citation>
    <scope>NUCLEOTIDE SEQUENCE [LARGE SCALE GENOMIC DNA]</scope>
</reference>
<evidence type="ECO:0000313" key="7">
    <source>
        <dbReference type="Proteomes" id="UP000595140"/>
    </source>
</evidence>
<dbReference type="AlphaFoldDB" id="A0A484LJY9"/>